<proteinExistence type="predicted"/>
<reference evidence="1" key="1">
    <citation type="journal article" date="2021" name="Proc. Natl. Acad. Sci. U.S.A.">
        <title>A Catalog of Tens of Thousands of Viruses from Human Metagenomes Reveals Hidden Associations with Chronic Diseases.</title>
        <authorList>
            <person name="Tisza M.J."/>
            <person name="Buck C.B."/>
        </authorList>
    </citation>
    <scope>NUCLEOTIDE SEQUENCE</scope>
    <source>
        <strain evidence="1">Ctt3K6</strain>
    </source>
</reference>
<organism evidence="1">
    <name type="scientific">Caudovirales sp. ctt3K6</name>
    <dbReference type="NCBI Taxonomy" id="2826786"/>
    <lineage>
        <taxon>Viruses</taxon>
        <taxon>Duplodnaviria</taxon>
        <taxon>Heunggongvirae</taxon>
        <taxon>Uroviricota</taxon>
        <taxon>Caudoviricetes</taxon>
    </lineage>
</organism>
<protein>
    <submittedName>
        <fullName evidence="1">Tail tube protein</fullName>
    </submittedName>
</protein>
<dbReference type="InterPro" id="IPR006498">
    <property type="entry name" value="Tail_tube"/>
</dbReference>
<name>A0A8S5QW89_9CAUD</name>
<accession>A0A8S5QW89</accession>
<dbReference type="EMBL" id="BK015750">
    <property type="protein sequence ID" value="DAE23234.1"/>
    <property type="molecule type" value="Genomic_DNA"/>
</dbReference>
<sequence>MISNNYIPEKVNDYNVYQDGNKMIGLAAEVELPSIKMKTSTIEGVGVGGEIDSPTIGQFESLEAKLKFNTLYSSATDLMNPLNTVNLTLRAAQQVYDKTGGYAFKGLRIVMGGRVKEFNPGTVKKGDAMDAETTLELTYYMIEVDGEQVVEVDKLNGVYKVNGSDMLAGIAALT</sequence>
<evidence type="ECO:0000313" key="1">
    <source>
        <dbReference type="EMBL" id="DAE23234.1"/>
    </source>
</evidence>
<dbReference type="Pfam" id="PF04985">
    <property type="entry name" value="Phage_tube"/>
    <property type="match status" value="1"/>
</dbReference>